<accession>A0A1F7RYE4</accession>
<gene>
    <name evidence="5" type="ORF">A2149_00365</name>
</gene>
<reference evidence="5 6" key="1">
    <citation type="journal article" date="2016" name="Nat. Commun.">
        <title>Thousands of microbial genomes shed light on interconnected biogeochemical processes in an aquifer system.</title>
        <authorList>
            <person name="Anantharaman K."/>
            <person name="Brown C.T."/>
            <person name="Hug L.A."/>
            <person name="Sharon I."/>
            <person name="Castelle C.J."/>
            <person name="Probst A.J."/>
            <person name="Thomas B.C."/>
            <person name="Singh A."/>
            <person name="Wilkins M.J."/>
            <person name="Karaoz U."/>
            <person name="Brodie E.L."/>
            <person name="Williams K.H."/>
            <person name="Hubbard S.S."/>
            <person name="Banfield J.F."/>
        </authorList>
    </citation>
    <scope>NUCLEOTIDE SEQUENCE [LARGE SCALE GENOMIC DNA]</scope>
</reference>
<evidence type="ECO:0000256" key="1">
    <source>
        <dbReference type="ARBA" id="ARBA00022723"/>
    </source>
</evidence>
<dbReference type="GO" id="GO:0051536">
    <property type="term" value="F:iron-sulfur cluster binding"/>
    <property type="evidence" value="ECO:0007669"/>
    <property type="project" value="UniProtKB-KW"/>
</dbReference>
<dbReference type="AlphaFoldDB" id="A0A1F7RYE4"/>
<dbReference type="SUPFAM" id="SSF46548">
    <property type="entry name" value="alpha-helical ferredoxin"/>
    <property type="match status" value="1"/>
</dbReference>
<dbReference type="PANTHER" id="PTHR42827:SF1">
    <property type="entry name" value="IRON-SULFUR CLUSTER-BINDING PROTEIN"/>
    <property type="match status" value="1"/>
</dbReference>
<keyword evidence="2" id="KW-0408">Iron</keyword>
<dbReference type="PROSITE" id="PS51379">
    <property type="entry name" value="4FE4S_FER_2"/>
    <property type="match status" value="1"/>
</dbReference>
<dbReference type="PROSITE" id="PS00198">
    <property type="entry name" value="4FE4S_FER_1"/>
    <property type="match status" value="1"/>
</dbReference>
<name>A0A1F7RYE4_9BACT</name>
<dbReference type="InterPro" id="IPR017900">
    <property type="entry name" value="4Fe4S_Fe_S_CS"/>
</dbReference>
<dbReference type="GO" id="GO:0046872">
    <property type="term" value="F:metal ion binding"/>
    <property type="evidence" value="ECO:0007669"/>
    <property type="project" value="UniProtKB-KW"/>
</dbReference>
<organism evidence="5 6">
    <name type="scientific">Candidatus Schekmanbacteria bacterium RBG_16_38_11</name>
    <dbReference type="NCBI Taxonomy" id="1817880"/>
    <lineage>
        <taxon>Bacteria</taxon>
        <taxon>Candidatus Schekmaniibacteriota</taxon>
    </lineage>
</organism>
<protein>
    <recommendedName>
        <fullName evidence="4">4Fe-4S ferredoxin-type domain-containing protein</fullName>
    </recommendedName>
</protein>
<evidence type="ECO:0000313" key="5">
    <source>
        <dbReference type="EMBL" id="OGL46573.1"/>
    </source>
</evidence>
<evidence type="ECO:0000259" key="4">
    <source>
        <dbReference type="PROSITE" id="PS51379"/>
    </source>
</evidence>
<dbReference type="InterPro" id="IPR017896">
    <property type="entry name" value="4Fe4S_Fe-S-bd"/>
</dbReference>
<sequence length="248" mass="27365">METEKKNYDDLKELALLEDMALFGVADLRDIKHTFHPSIENVAKDLPFGVSVGFNLSGAILENIIDGPTLIYKHHYKAVNYKLDQAALKFVKFIEGKGYRALPVSASQTIDWENQLGHLSHKLVGKFAGLGFIGRSALLVSPEYGARVRYVTILTDLPLITDKATEISCGECQRCINACPAKAITLEGYDKGKCLVKLKEFSKERGIGVYICGVCVKVCGGSSQFKMNSNPKSQINSNNQNSNFLVIR</sequence>
<keyword evidence="1" id="KW-0479">Metal-binding</keyword>
<evidence type="ECO:0000256" key="2">
    <source>
        <dbReference type="ARBA" id="ARBA00023004"/>
    </source>
</evidence>
<evidence type="ECO:0000313" key="6">
    <source>
        <dbReference type="Proteomes" id="UP000178435"/>
    </source>
</evidence>
<proteinExistence type="predicted"/>
<dbReference type="Gene3D" id="3.30.70.20">
    <property type="match status" value="1"/>
</dbReference>
<feature type="domain" description="4Fe-4S ferredoxin-type" evidence="4">
    <location>
        <begin position="156"/>
        <end position="189"/>
    </location>
</feature>
<comment type="caution">
    <text evidence="5">The sequence shown here is derived from an EMBL/GenBank/DDBJ whole genome shotgun (WGS) entry which is preliminary data.</text>
</comment>
<keyword evidence="3" id="KW-0411">Iron-sulfur</keyword>
<evidence type="ECO:0000256" key="3">
    <source>
        <dbReference type="ARBA" id="ARBA00023014"/>
    </source>
</evidence>
<dbReference type="EMBL" id="MGDF01000043">
    <property type="protein sequence ID" value="OGL46573.1"/>
    <property type="molecule type" value="Genomic_DNA"/>
</dbReference>
<dbReference type="PANTHER" id="PTHR42827">
    <property type="entry name" value="IRON-SULFUR CLUSTER-BINDING PROTEIN-RELATED"/>
    <property type="match status" value="1"/>
</dbReference>
<dbReference type="Proteomes" id="UP000178435">
    <property type="component" value="Unassembled WGS sequence"/>
</dbReference>